<proteinExistence type="predicted"/>
<feature type="compositionally biased region" description="Low complexity" evidence="1">
    <location>
        <begin position="91"/>
        <end position="110"/>
    </location>
</feature>
<dbReference type="Proteomes" id="UP001203297">
    <property type="component" value="Unassembled WGS sequence"/>
</dbReference>
<evidence type="ECO:0000313" key="2">
    <source>
        <dbReference type="EMBL" id="KAI0294330.1"/>
    </source>
</evidence>
<organism evidence="2 3">
    <name type="scientific">Multifurca ochricompacta</name>
    <dbReference type="NCBI Taxonomy" id="376703"/>
    <lineage>
        <taxon>Eukaryota</taxon>
        <taxon>Fungi</taxon>
        <taxon>Dikarya</taxon>
        <taxon>Basidiomycota</taxon>
        <taxon>Agaricomycotina</taxon>
        <taxon>Agaricomycetes</taxon>
        <taxon>Russulales</taxon>
        <taxon>Russulaceae</taxon>
        <taxon>Multifurca</taxon>
    </lineage>
</organism>
<gene>
    <name evidence="2" type="ORF">B0F90DRAFT_1670504</name>
</gene>
<sequence length="298" mass="32751">MAPLEGPEKTESQEDRDWDDSDDGISDAATAILVVDKRRSSSSNSRRPLTRENDQKRQRRGRPARKKRKKDDHDDDEEKEEEEEDRPPILGYTTTSGSGSSHSSNVVPTLTPTPLSLQPLIDFLASEHAPVEAEDVSFETIAGSTLTQYARIRDALKDERHGGEGGGRGEEMEMTFGPSVQLEGGQYSSLSPFDEASLIGTLETRSQGQCGLSVSEAIILRKLKLQRHRRTQGLSQPLLRPSSPATLTALPPAPQKTASTPDHEVLRALYDIKTTPYKSSFLSRLTGFAAPHSGESTW</sequence>
<feature type="region of interest" description="Disordered" evidence="1">
    <location>
        <begin position="231"/>
        <end position="262"/>
    </location>
</feature>
<protein>
    <submittedName>
        <fullName evidence="2">Uncharacterized protein</fullName>
    </submittedName>
</protein>
<feature type="compositionally biased region" description="Acidic residues" evidence="1">
    <location>
        <begin position="73"/>
        <end position="85"/>
    </location>
</feature>
<accession>A0AAD4LZZ9</accession>
<feature type="region of interest" description="Disordered" evidence="1">
    <location>
        <begin position="1"/>
        <end position="110"/>
    </location>
</feature>
<reference evidence="2" key="1">
    <citation type="journal article" date="2022" name="New Phytol.">
        <title>Evolutionary transition to the ectomycorrhizal habit in the genomes of a hyperdiverse lineage of mushroom-forming fungi.</title>
        <authorList>
            <person name="Looney B."/>
            <person name="Miyauchi S."/>
            <person name="Morin E."/>
            <person name="Drula E."/>
            <person name="Courty P.E."/>
            <person name="Kohler A."/>
            <person name="Kuo A."/>
            <person name="LaButti K."/>
            <person name="Pangilinan J."/>
            <person name="Lipzen A."/>
            <person name="Riley R."/>
            <person name="Andreopoulos W."/>
            <person name="He G."/>
            <person name="Johnson J."/>
            <person name="Nolan M."/>
            <person name="Tritt A."/>
            <person name="Barry K.W."/>
            <person name="Grigoriev I.V."/>
            <person name="Nagy L.G."/>
            <person name="Hibbett D."/>
            <person name="Henrissat B."/>
            <person name="Matheny P.B."/>
            <person name="Labbe J."/>
            <person name="Martin F.M."/>
        </authorList>
    </citation>
    <scope>NUCLEOTIDE SEQUENCE</scope>
    <source>
        <strain evidence="2">BPL690</strain>
    </source>
</reference>
<feature type="compositionally biased region" description="Acidic residues" evidence="1">
    <location>
        <begin position="16"/>
        <end position="25"/>
    </location>
</feature>
<feature type="compositionally biased region" description="Low complexity" evidence="1">
    <location>
        <begin position="241"/>
        <end position="250"/>
    </location>
</feature>
<feature type="compositionally biased region" description="Basic and acidic residues" evidence="1">
    <location>
        <begin position="1"/>
        <end position="15"/>
    </location>
</feature>
<name>A0AAD4LZZ9_9AGAM</name>
<dbReference type="AlphaFoldDB" id="A0AAD4LZZ9"/>
<evidence type="ECO:0000313" key="3">
    <source>
        <dbReference type="Proteomes" id="UP001203297"/>
    </source>
</evidence>
<comment type="caution">
    <text evidence="2">The sequence shown here is derived from an EMBL/GenBank/DDBJ whole genome shotgun (WGS) entry which is preliminary data.</text>
</comment>
<feature type="compositionally biased region" description="Basic residues" evidence="1">
    <location>
        <begin position="57"/>
        <end position="70"/>
    </location>
</feature>
<dbReference type="EMBL" id="WTXG01000076">
    <property type="protein sequence ID" value="KAI0294330.1"/>
    <property type="molecule type" value="Genomic_DNA"/>
</dbReference>
<evidence type="ECO:0000256" key="1">
    <source>
        <dbReference type="SAM" id="MobiDB-lite"/>
    </source>
</evidence>
<keyword evidence="3" id="KW-1185">Reference proteome</keyword>